<organism evidence="1 2">
    <name type="scientific">Lacticaseibacillus brantae DSM 23927</name>
    <dbReference type="NCBI Taxonomy" id="1423727"/>
    <lineage>
        <taxon>Bacteria</taxon>
        <taxon>Bacillati</taxon>
        <taxon>Bacillota</taxon>
        <taxon>Bacilli</taxon>
        <taxon>Lactobacillales</taxon>
        <taxon>Lactobacillaceae</taxon>
        <taxon>Lacticaseibacillus</taxon>
    </lineage>
</organism>
<dbReference type="Proteomes" id="UP000051672">
    <property type="component" value="Unassembled WGS sequence"/>
</dbReference>
<evidence type="ECO:0000313" key="2">
    <source>
        <dbReference type="Proteomes" id="UP000051672"/>
    </source>
</evidence>
<reference evidence="1 2" key="1">
    <citation type="journal article" date="2015" name="Genome Announc.">
        <title>Expanding the biotechnology potential of lactobacilli through comparative genomics of 213 strains and associated genera.</title>
        <authorList>
            <person name="Sun Z."/>
            <person name="Harris H.M."/>
            <person name="McCann A."/>
            <person name="Guo C."/>
            <person name="Argimon S."/>
            <person name="Zhang W."/>
            <person name="Yang X."/>
            <person name="Jeffery I.B."/>
            <person name="Cooney J.C."/>
            <person name="Kagawa T.F."/>
            <person name="Liu W."/>
            <person name="Song Y."/>
            <person name="Salvetti E."/>
            <person name="Wrobel A."/>
            <person name="Rasinkangas P."/>
            <person name="Parkhill J."/>
            <person name="Rea M.C."/>
            <person name="O'Sullivan O."/>
            <person name="Ritari J."/>
            <person name="Douillard F.P."/>
            <person name="Paul Ross R."/>
            <person name="Yang R."/>
            <person name="Briner A.E."/>
            <person name="Felis G.E."/>
            <person name="de Vos W.M."/>
            <person name="Barrangou R."/>
            <person name="Klaenhammer T.R."/>
            <person name="Caufield P.W."/>
            <person name="Cui Y."/>
            <person name="Zhang H."/>
            <person name="O'Toole P.W."/>
        </authorList>
    </citation>
    <scope>NUCLEOTIDE SEQUENCE [LARGE SCALE GENOMIC DNA]</scope>
    <source>
        <strain evidence="1 2">DSM 23927</strain>
    </source>
</reference>
<accession>A0A0R2AXS6</accession>
<dbReference type="STRING" id="1423727.FC34_GL001689"/>
<proteinExistence type="predicted"/>
<dbReference type="PATRIC" id="fig|1423727.3.peg.1711"/>
<dbReference type="EMBL" id="AYZQ01000004">
    <property type="protein sequence ID" value="KRM71573.1"/>
    <property type="molecule type" value="Genomic_DNA"/>
</dbReference>
<name>A0A0R2AXS6_9LACO</name>
<comment type="caution">
    <text evidence="1">The sequence shown here is derived from an EMBL/GenBank/DDBJ whole genome shotgun (WGS) entry which is preliminary data.</text>
</comment>
<evidence type="ECO:0000313" key="1">
    <source>
        <dbReference type="EMBL" id="KRM71573.1"/>
    </source>
</evidence>
<gene>
    <name evidence="1" type="ORF">FC34_GL001689</name>
</gene>
<sequence length="60" mass="7038">MTVYEDVATYINQDLAHAHPQLLDFQPDELLIVVNQKQHLHFYHADEATQLEKKLQAHPM</sequence>
<dbReference type="AlphaFoldDB" id="A0A0R2AXS6"/>
<protein>
    <submittedName>
        <fullName evidence="1">Uncharacterized protein</fullName>
    </submittedName>
</protein>
<keyword evidence="2" id="KW-1185">Reference proteome</keyword>